<organism evidence="1 2">
    <name type="scientific">Sphingobacterium lactis</name>
    <dbReference type="NCBI Taxonomy" id="797291"/>
    <lineage>
        <taxon>Bacteria</taxon>
        <taxon>Pseudomonadati</taxon>
        <taxon>Bacteroidota</taxon>
        <taxon>Sphingobacteriia</taxon>
        <taxon>Sphingobacteriales</taxon>
        <taxon>Sphingobacteriaceae</taxon>
        <taxon>Sphingobacterium</taxon>
    </lineage>
</organism>
<dbReference type="Proteomes" id="UP000236731">
    <property type="component" value="Unassembled WGS sequence"/>
</dbReference>
<keyword evidence="2" id="KW-1185">Reference proteome</keyword>
<evidence type="ECO:0000313" key="2">
    <source>
        <dbReference type="Proteomes" id="UP000236731"/>
    </source>
</evidence>
<reference evidence="2" key="1">
    <citation type="submission" date="2016-10" db="EMBL/GenBank/DDBJ databases">
        <authorList>
            <person name="Varghese N."/>
            <person name="Submissions S."/>
        </authorList>
    </citation>
    <scope>NUCLEOTIDE SEQUENCE [LARGE SCALE GENOMIC DNA]</scope>
    <source>
        <strain evidence="2">DSM 22361</strain>
    </source>
</reference>
<gene>
    <name evidence="1" type="ORF">SAMN05421877_105152</name>
</gene>
<proteinExistence type="predicted"/>
<sequence>MRREKYIGKWFFAQHKGSFHFPKNSEGLLKNSTATPHALCVGLEIF</sequence>
<evidence type="ECO:0000313" key="1">
    <source>
        <dbReference type="EMBL" id="SEG16273.1"/>
    </source>
</evidence>
<dbReference type="AlphaFoldDB" id="A0A1H5XXB0"/>
<name>A0A1H5XXB0_9SPHI</name>
<accession>A0A1H5XXB0</accession>
<protein>
    <submittedName>
        <fullName evidence="1">Uncharacterized protein</fullName>
    </submittedName>
</protein>
<dbReference type="EMBL" id="FNUT01000005">
    <property type="protein sequence ID" value="SEG16273.1"/>
    <property type="molecule type" value="Genomic_DNA"/>
</dbReference>